<protein>
    <submittedName>
        <fullName evidence="1">Uncharacterized protein</fullName>
    </submittedName>
</protein>
<dbReference type="EMBL" id="MT141234">
    <property type="protein sequence ID" value="QJA56700.1"/>
    <property type="molecule type" value="Genomic_DNA"/>
</dbReference>
<accession>A0A6M3IGR8</accession>
<organism evidence="1">
    <name type="scientific">viral metagenome</name>
    <dbReference type="NCBI Taxonomy" id="1070528"/>
    <lineage>
        <taxon>unclassified sequences</taxon>
        <taxon>metagenomes</taxon>
        <taxon>organismal metagenomes</taxon>
    </lineage>
</organism>
<gene>
    <name evidence="1" type="ORF">MM415B01808_0010</name>
</gene>
<reference evidence="1" key="1">
    <citation type="submission" date="2020-03" db="EMBL/GenBank/DDBJ databases">
        <title>The deep terrestrial virosphere.</title>
        <authorList>
            <person name="Holmfeldt K."/>
            <person name="Nilsson E."/>
            <person name="Simone D."/>
            <person name="Lopez-Fernandez M."/>
            <person name="Wu X."/>
            <person name="de Brujin I."/>
            <person name="Lundin D."/>
            <person name="Andersson A."/>
            <person name="Bertilsson S."/>
            <person name="Dopson M."/>
        </authorList>
    </citation>
    <scope>NUCLEOTIDE SEQUENCE</scope>
    <source>
        <strain evidence="1">MM415B01808</strain>
    </source>
</reference>
<sequence>MSWMVAWTMCWLVMVPCAQPDPQPDEYGYTPSTNSITLQACFDTVRKPCQKEFPTEEEARAFIKQGKEQYPDGEFHVNGPWIEDWKLLEEKDEKTTD</sequence>
<dbReference type="AlphaFoldDB" id="A0A6M3IGR8"/>
<name>A0A6M3IGR8_9ZZZZ</name>
<proteinExistence type="predicted"/>
<evidence type="ECO:0000313" key="1">
    <source>
        <dbReference type="EMBL" id="QJA56700.1"/>
    </source>
</evidence>